<gene>
    <name evidence="2" type="ORF">BUALT_Bualt12G0049100</name>
</gene>
<dbReference type="PANTHER" id="PTHR33127">
    <property type="entry name" value="TRANSMEMBRANE PROTEIN"/>
    <property type="match status" value="1"/>
</dbReference>
<dbReference type="EMBL" id="WHWC01000012">
    <property type="protein sequence ID" value="KAG8372272.1"/>
    <property type="molecule type" value="Genomic_DNA"/>
</dbReference>
<accession>A0AAV6WX78</accession>
<dbReference type="PANTHER" id="PTHR33127:SF5">
    <property type="entry name" value="TRANSMEMBRANE PROTEIN"/>
    <property type="match status" value="1"/>
</dbReference>
<dbReference type="Pfam" id="PF03478">
    <property type="entry name" value="Beta-prop_KIB1-4"/>
    <property type="match status" value="2"/>
</dbReference>
<keyword evidence="3" id="KW-1185">Reference proteome</keyword>
<evidence type="ECO:0000313" key="3">
    <source>
        <dbReference type="Proteomes" id="UP000826271"/>
    </source>
</evidence>
<dbReference type="Proteomes" id="UP000826271">
    <property type="component" value="Unassembled WGS sequence"/>
</dbReference>
<feature type="domain" description="KIB1-4 beta-propeller" evidence="1">
    <location>
        <begin position="422"/>
        <end position="650"/>
    </location>
</feature>
<sequence>MKSSGKRSAPPPGPSPWMVYYHGKSYEDQTFCCNISGPQPVKTYRKKIPALHDKKILSCSHGWLVMYDYKNSRMCLSNSSTFETIYLPSLSCLNFSSLFDHGYILSSSPNNPDCKVLVFLKNKPSIMSCGVRDEEWSEIGYREQLKAVDPRKEGVNPKVLFLGEQFMTIEEVATEGILFFCNPVICGGKIYANLTVGEVITYPELWSIEIVEKPVLSVVLSKINSIPSWNHNTHSCCVKQYVVESEGELFSLMFRWRTDGIRRDPSLYTYDIEDESVLVELPRRSLPTPWRSPIWIMPEVVIRPPKECCNNSNEGQNAKISLDLKDGCKEDSWKNRSSTTEEKQLFNLPFDFLLHFLEEVTKRLLPLDYIIFRALSRICRSVAPSINWRIRLSGSETNLSFPLLMFRHNGQRLYNFMDPRVNYSYFMKIPEILEDTMVCYSNHGWLLMSRKDVVHLYNPFSRDIVSYTSLFRQDQNFIFAPDQNLFFASKPSRSECFLVSISFHWGTSVIINIRRPGRNEWINQKIQNKVYFQTYNSPVFFQDAFYYLDQISGYLGKFKLEEEGFTWQVFDKIRIPCCSFHRNFLVECGGELLSVFVERAGKWVNVYKLNQSNRAWEVVTNLSNYTLYLSRCSSFSVVASPGAGNRIYFPMRSCGIVFYSLDTRKWHFFGSVDSSDFYGTRWLLNSCWIEPCW</sequence>
<name>A0AAV6WX78_9LAMI</name>
<evidence type="ECO:0000259" key="1">
    <source>
        <dbReference type="Pfam" id="PF03478"/>
    </source>
</evidence>
<dbReference type="InterPro" id="IPR005174">
    <property type="entry name" value="KIB1-4_b-propeller"/>
</dbReference>
<protein>
    <recommendedName>
        <fullName evidence="1">KIB1-4 beta-propeller domain-containing protein</fullName>
    </recommendedName>
</protein>
<comment type="caution">
    <text evidence="2">The sequence shown here is derived from an EMBL/GenBank/DDBJ whole genome shotgun (WGS) entry which is preliminary data.</text>
</comment>
<reference evidence="2" key="1">
    <citation type="submission" date="2019-10" db="EMBL/GenBank/DDBJ databases">
        <authorList>
            <person name="Zhang R."/>
            <person name="Pan Y."/>
            <person name="Wang J."/>
            <person name="Ma R."/>
            <person name="Yu S."/>
        </authorList>
    </citation>
    <scope>NUCLEOTIDE SEQUENCE</scope>
    <source>
        <strain evidence="2">LA-IB0</strain>
        <tissue evidence="2">Leaf</tissue>
    </source>
</reference>
<feature type="domain" description="KIB1-4 beta-propeller" evidence="1">
    <location>
        <begin position="42"/>
        <end position="252"/>
    </location>
</feature>
<evidence type="ECO:0000313" key="2">
    <source>
        <dbReference type="EMBL" id="KAG8372272.1"/>
    </source>
</evidence>
<proteinExistence type="predicted"/>
<dbReference type="AlphaFoldDB" id="A0AAV6WX78"/>
<organism evidence="2 3">
    <name type="scientific">Buddleja alternifolia</name>
    <dbReference type="NCBI Taxonomy" id="168488"/>
    <lineage>
        <taxon>Eukaryota</taxon>
        <taxon>Viridiplantae</taxon>
        <taxon>Streptophyta</taxon>
        <taxon>Embryophyta</taxon>
        <taxon>Tracheophyta</taxon>
        <taxon>Spermatophyta</taxon>
        <taxon>Magnoliopsida</taxon>
        <taxon>eudicotyledons</taxon>
        <taxon>Gunneridae</taxon>
        <taxon>Pentapetalae</taxon>
        <taxon>asterids</taxon>
        <taxon>lamiids</taxon>
        <taxon>Lamiales</taxon>
        <taxon>Scrophulariaceae</taxon>
        <taxon>Buddlejeae</taxon>
        <taxon>Buddleja</taxon>
    </lineage>
</organism>